<name>A0A6N1NCA9_9VIRU</name>
<dbReference type="EMBL" id="MF405918">
    <property type="protein sequence ID" value="QKU33474.1"/>
    <property type="molecule type" value="Genomic_DNA"/>
</dbReference>
<feature type="short sequence motif" description="DGA/G" evidence="2">
    <location>
        <begin position="246"/>
        <end position="248"/>
    </location>
</feature>
<dbReference type="InterPro" id="IPR016035">
    <property type="entry name" value="Acyl_Trfase/lysoPLipase"/>
</dbReference>
<dbReference type="KEGG" id="vg:80516765"/>
<evidence type="ECO:0000313" key="4">
    <source>
        <dbReference type="EMBL" id="QKU33474.1"/>
    </source>
</evidence>
<dbReference type="GO" id="GO:0016787">
    <property type="term" value="F:hydrolase activity"/>
    <property type="evidence" value="ECO:0007669"/>
    <property type="project" value="UniProtKB-UniRule"/>
</dbReference>
<dbReference type="Pfam" id="PF01734">
    <property type="entry name" value="Patatin"/>
    <property type="match status" value="1"/>
</dbReference>
<evidence type="ECO:0000259" key="3">
    <source>
        <dbReference type="PROSITE" id="PS51635"/>
    </source>
</evidence>
<evidence type="ECO:0000256" key="1">
    <source>
        <dbReference type="ARBA" id="ARBA00023098"/>
    </source>
</evidence>
<dbReference type="RefSeq" id="YP_010780074.1">
    <property type="nucleotide sequence ID" value="NC_075038.1"/>
</dbReference>
<organism evidence="4">
    <name type="scientific">Tupanvirus deep ocean</name>
    <dbReference type="NCBI Taxonomy" id="2126984"/>
    <lineage>
        <taxon>Viruses</taxon>
        <taxon>Varidnaviria</taxon>
        <taxon>Bamfordvirae</taxon>
        <taxon>Nucleocytoviricota</taxon>
        <taxon>Megaviricetes</taxon>
        <taxon>Imitervirales</taxon>
        <taxon>Mimiviridae</taxon>
        <taxon>Megamimivirinae</taxon>
        <taxon>Tupanvirus</taxon>
        <taxon>Tupanvirus altamarinense</taxon>
    </lineage>
</organism>
<accession>A0A6N1NCA9</accession>
<dbReference type="Gene3D" id="3.40.1090.10">
    <property type="entry name" value="Cytosolic phospholipase A2 catalytic domain"/>
    <property type="match status" value="2"/>
</dbReference>
<dbReference type="GO" id="GO:0016042">
    <property type="term" value="P:lipid catabolic process"/>
    <property type="evidence" value="ECO:0007669"/>
    <property type="project" value="UniProtKB-UniRule"/>
</dbReference>
<dbReference type="PROSITE" id="PS51635">
    <property type="entry name" value="PNPLA"/>
    <property type="match status" value="1"/>
</dbReference>
<dbReference type="PANTHER" id="PTHR24138">
    <property type="entry name" value="INTRACELLLAR PHOSPHOLIPASE A FAMILY"/>
    <property type="match status" value="1"/>
</dbReference>
<evidence type="ECO:0000256" key="2">
    <source>
        <dbReference type="PROSITE-ProRule" id="PRU01161"/>
    </source>
</evidence>
<keyword evidence="1 2" id="KW-0443">Lipid metabolism</keyword>
<feature type="domain" description="PNPLA" evidence="3">
    <location>
        <begin position="31"/>
        <end position="259"/>
    </location>
</feature>
<feature type="short sequence motif" description="GXSXG" evidence="2">
    <location>
        <begin position="67"/>
        <end position="71"/>
    </location>
</feature>
<keyword evidence="2" id="KW-0378">Hydrolase</keyword>
<feature type="short sequence motif" description="GXGXXG" evidence="2">
    <location>
        <begin position="35"/>
        <end position="40"/>
    </location>
</feature>
<reference evidence="4" key="1">
    <citation type="submission" date="2017-06" db="EMBL/GenBank/DDBJ databases">
        <authorList>
            <person name="Assis F.L."/>
            <person name="Abrahao J.S."/>
            <person name="Silva L."/>
            <person name="Khalil J.B."/>
            <person name="Rodrigues R."/>
            <person name="Silva L.S."/>
            <person name="Boratto P."/>
            <person name="Andrade M."/>
            <person name="Kroon E.G."/>
            <person name="Ribeiro B."/>
            <person name="Bergier I."/>
            <person name="Seligmann H."/>
            <person name="Ghigo E."/>
            <person name="Colson P."/>
            <person name="Levasseur A."/>
            <person name="Raoult D."/>
            <person name="Scola B.L."/>
        </authorList>
    </citation>
    <scope>NUCLEOTIDE SEQUENCE</scope>
    <source>
        <strain evidence="4">Deep ocean</strain>
    </source>
</reference>
<protein>
    <submittedName>
        <fullName evidence="4">Mg746 protein</fullName>
    </submittedName>
</protein>
<dbReference type="PANTHER" id="PTHR24138:SF12">
    <property type="entry name" value="PATATIN FAMILY PROTEIN"/>
    <property type="match status" value="1"/>
</dbReference>
<dbReference type="SUPFAM" id="SSF52151">
    <property type="entry name" value="FabD/lysophospholipase-like"/>
    <property type="match status" value="1"/>
</dbReference>
<dbReference type="GeneID" id="80516765"/>
<sequence length="356" mass="40540">MEREFTVNLRIFRNNNNNNKLLLSSTNKNAFFIEGGGTKGVYAIGILKYLFEENPYLSLSNVNIFGGTSVGSYFATALSLGFGKDDLMEISKVIDISKLIDSKYMFLVTAYRFLSYGYLYNDTGRQDIVYKILQYKIDTINEHLGLTGTNKIDGKDITFGHLNTLITKYPNIYKHLLINAVDISRNEQIFITTLDDKWEEIKLYDAILASSAIPFVFKPTLLHYNPTINKYSYTQTKETTINNLVDGGVSTNNPLDYFLLNEDQYPGYGLWLLKFTNHPSYVKIDGTVTLLKQLANYLISGKNDVKMNLVQDQYRVNTINLNSKAGTLDLYSAEKVQQIIEDIYNQCISGTLKFDK</sequence>
<proteinExistence type="predicted"/>
<keyword evidence="2" id="KW-0442">Lipid degradation</keyword>
<feature type="active site" description="Nucleophile" evidence="2">
    <location>
        <position position="69"/>
    </location>
</feature>
<feature type="active site" description="Proton acceptor" evidence="2">
    <location>
        <position position="246"/>
    </location>
</feature>
<dbReference type="InterPro" id="IPR047156">
    <property type="entry name" value="Teg/CotR/CapV-like"/>
</dbReference>
<dbReference type="InterPro" id="IPR002641">
    <property type="entry name" value="PNPLA_dom"/>
</dbReference>
<reference evidence="4" key="2">
    <citation type="journal article" date="2018" name="Nat. Commun.">
        <title>Tailed giant Tupanvirus possesses the most complete translational apparatus of the known virosphere.</title>
        <authorList>
            <person name="Abrahao J."/>
            <person name="Silva L."/>
            <person name="Silva L.S."/>
            <person name="Khalil J.Y.B."/>
            <person name="Rodrigues R."/>
            <person name="Arantes T."/>
            <person name="Assis F."/>
            <person name="Boratto P."/>
            <person name="Andrade M."/>
            <person name="Kroon E.G."/>
            <person name="Ribeiro B."/>
            <person name="Bergier I."/>
            <person name="Seligmann H."/>
            <person name="Ghigo E."/>
            <person name="Colson P."/>
            <person name="Levasseur A."/>
            <person name="Kroemer G."/>
            <person name="Raoult D."/>
            <person name="La Scola B."/>
        </authorList>
    </citation>
    <scope>NUCLEOTIDE SEQUENCE [LARGE SCALE GENOMIC DNA]</scope>
    <source>
        <strain evidence="4">Deep ocean</strain>
    </source>
</reference>